<dbReference type="Proteomes" id="UP000790787">
    <property type="component" value="Chromosome 22"/>
</dbReference>
<evidence type="ECO:0000313" key="1">
    <source>
        <dbReference type="Proteomes" id="UP000790787"/>
    </source>
</evidence>
<keyword evidence="1" id="KW-1185">Reference proteome</keyword>
<gene>
    <name evidence="2" type="primary">LOC142176278</name>
</gene>
<proteinExistence type="predicted"/>
<name>A0AC58TQN3_TOBAC</name>
<dbReference type="RefSeq" id="XP_075099510.1">
    <property type="nucleotide sequence ID" value="XM_075243409.1"/>
</dbReference>
<reference evidence="1" key="1">
    <citation type="journal article" date="2014" name="Nat. Commun.">
        <title>The tobacco genome sequence and its comparison with those of tomato and potato.</title>
        <authorList>
            <person name="Sierro N."/>
            <person name="Battey J.N."/>
            <person name="Ouadi S."/>
            <person name="Bakaher N."/>
            <person name="Bovet L."/>
            <person name="Willig A."/>
            <person name="Goepfert S."/>
            <person name="Peitsch M.C."/>
            <person name="Ivanov N.V."/>
        </authorList>
    </citation>
    <scope>NUCLEOTIDE SEQUENCE [LARGE SCALE GENOMIC DNA]</scope>
</reference>
<evidence type="ECO:0000313" key="2">
    <source>
        <dbReference type="RefSeq" id="XP_075099510.1"/>
    </source>
</evidence>
<protein>
    <submittedName>
        <fullName evidence="2">Uncharacterized protein LOC142176278</fullName>
    </submittedName>
</protein>
<accession>A0AC58TQN3</accession>
<reference evidence="2" key="2">
    <citation type="submission" date="2025-08" db="UniProtKB">
        <authorList>
            <consortium name="RefSeq"/>
        </authorList>
    </citation>
    <scope>IDENTIFICATION</scope>
    <source>
        <tissue evidence="2">Leaf</tissue>
    </source>
</reference>
<organism evidence="1 2">
    <name type="scientific">Nicotiana tabacum</name>
    <name type="common">Common tobacco</name>
    <dbReference type="NCBI Taxonomy" id="4097"/>
    <lineage>
        <taxon>Eukaryota</taxon>
        <taxon>Viridiplantae</taxon>
        <taxon>Streptophyta</taxon>
        <taxon>Embryophyta</taxon>
        <taxon>Tracheophyta</taxon>
        <taxon>Spermatophyta</taxon>
        <taxon>Magnoliopsida</taxon>
        <taxon>eudicotyledons</taxon>
        <taxon>Gunneridae</taxon>
        <taxon>Pentapetalae</taxon>
        <taxon>asterids</taxon>
        <taxon>lamiids</taxon>
        <taxon>Solanales</taxon>
        <taxon>Solanaceae</taxon>
        <taxon>Nicotianoideae</taxon>
        <taxon>Nicotianeae</taxon>
        <taxon>Nicotiana</taxon>
    </lineage>
</organism>
<sequence length="254" mass="29192">MIGNKDLLHHETQTENVDQVQLPTGDSAKITNIGDCQLSGGDIIKNVLCVPAFKFNLLFVSKVTKDLNRFASFFPTFCVFQDLLSRRVKEIVDDYTRWTWNFLLRLKSDVVFILKNFLAMVKTQFGKSVKMFRSDNGSEFFNTRFPELSVPPIEGARKSSRTSRPPIWLKDYVRVDKAIQSNSCRYPIATVIGYNQLSPKYQRYLSQISLEQEPNSYYEAAKGKSWIESMQANIKALEDNKTWEIVPLPPGKEL</sequence>